<keyword evidence="2" id="KW-0808">Transferase</keyword>
<evidence type="ECO:0000313" key="6">
    <source>
        <dbReference type="Proteomes" id="UP000465866"/>
    </source>
</evidence>
<evidence type="ECO:0000256" key="2">
    <source>
        <dbReference type="ARBA" id="ARBA00022679"/>
    </source>
</evidence>
<accession>A0A7I7KTV7</accession>
<keyword evidence="6" id="KW-1185">Reference proteome</keyword>
<dbReference type="Pfam" id="PF02550">
    <property type="entry name" value="AcetylCoA_hydro"/>
    <property type="match status" value="1"/>
</dbReference>
<dbReference type="RefSeq" id="WP_163775182.1">
    <property type="nucleotide sequence ID" value="NZ_AP022569.1"/>
</dbReference>
<dbReference type="Gene3D" id="3.30.750.70">
    <property type="entry name" value="4-hydroxybutyrate coenzyme like domains"/>
    <property type="match status" value="1"/>
</dbReference>
<proteinExistence type="inferred from homology"/>
<evidence type="ECO:0000259" key="3">
    <source>
        <dbReference type="Pfam" id="PF02550"/>
    </source>
</evidence>
<dbReference type="GO" id="GO:0008775">
    <property type="term" value="F:acetate CoA-transferase activity"/>
    <property type="evidence" value="ECO:0007669"/>
    <property type="project" value="InterPro"/>
</dbReference>
<dbReference type="Pfam" id="PF13336">
    <property type="entry name" value="AcetylCoA_hyd_C"/>
    <property type="match status" value="1"/>
</dbReference>
<dbReference type="PANTHER" id="PTHR21432:SF20">
    <property type="entry name" value="ACETYL-COA HYDROLASE"/>
    <property type="match status" value="1"/>
</dbReference>
<dbReference type="GO" id="GO:0006083">
    <property type="term" value="P:acetate metabolic process"/>
    <property type="evidence" value="ECO:0007669"/>
    <property type="project" value="InterPro"/>
</dbReference>
<dbReference type="InterPro" id="IPR038460">
    <property type="entry name" value="AcetylCoA_hyd_C_sf"/>
</dbReference>
<dbReference type="KEGG" id="mcoo:MCOO_07970"/>
<reference evidence="5 6" key="1">
    <citation type="journal article" date="2019" name="Emerg. Microbes Infect.">
        <title>Comprehensive subspecies identification of 175 nontuberculous mycobacteria species based on 7547 genomic profiles.</title>
        <authorList>
            <person name="Matsumoto Y."/>
            <person name="Kinjo T."/>
            <person name="Motooka D."/>
            <person name="Nabeya D."/>
            <person name="Jung N."/>
            <person name="Uechi K."/>
            <person name="Horii T."/>
            <person name="Iida T."/>
            <person name="Fujita J."/>
            <person name="Nakamura S."/>
        </authorList>
    </citation>
    <scope>NUCLEOTIDE SEQUENCE [LARGE SCALE GENOMIC DNA]</scope>
    <source>
        <strain evidence="5 6">JCM 12404</strain>
    </source>
</reference>
<gene>
    <name evidence="5" type="ORF">MCOO_07970</name>
</gene>
<dbReference type="AlphaFoldDB" id="A0A7I7KTV7"/>
<dbReference type="Proteomes" id="UP000465866">
    <property type="component" value="Chromosome"/>
</dbReference>
<dbReference type="EMBL" id="AP022569">
    <property type="protein sequence ID" value="BBX44782.1"/>
    <property type="molecule type" value="Genomic_DNA"/>
</dbReference>
<sequence>MIDFGKFLSQGDGVWWGQAAAEARPLVDTLILQNPRIGPIRTFTGLSWNDQLAVTIPGRMSMVSYGGLGELSELSRSGRLDVVPCHYSALPRMFAERRLPCDVGLMQVSPPDKDGKCSLGIGVDYVADAMRHTPILIAEINQRMPSTVGTMRIPLDRFAATISTDRPLAEDPSRAPGATEQRIAARVAELIDDGDTVQIGVGSLGAAVLDALTGHQDLGFHTGMITDGLLRLVDKGVATGSRKQIDPGLIVAGTALGSAELYQRVPDLPARFLPTSYTHSPQVLSQLHSLVSVNFAVEVDLTGQVGAEVSRGVYVGAVGGQVDFTRAAALTGKRSVIAVRATSGGQSTIKASLDGGVVTTSRSDVDTVVTEYGVAHLRGCSLRERARRLVAIAAPEFRDQLDQQRSTV</sequence>
<dbReference type="InterPro" id="IPR003702">
    <property type="entry name" value="ActCoA_hydro_N"/>
</dbReference>
<dbReference type="InterPro" id="IPR026888">
    <property type="entry name" value="AcetylCoA_hyd_C"/>
</dbReference>
<dbReference type="PANTHER" id="PTHR21432">
    <property type="entry name" value="ACETYL-COA HYDROLASE-RELATED"/>
    <property type="match status" value="1"/>
</dbReference>
<evidence type="ECO:0000259" key="4">
    <source>
        <dbReference type="Pfam" id="PF13336"/>
    </source>
</evidence>
<dbReference type="InterPro" id="IPR037171">
    <property type="entry name" value="NagB/RpiA_transferase-like"/>
</dbReference>
<dbReference type="Gene3D" id="3.40.1080.10">
    <property type="entry name" value="Glutaconate Coenzyme A-transferase"/>
    <property type="match status" value="1"/>
</dbReference>
<comment type="similarity">
    <text evidence="1">Belongs to the acetyl-CoA hydrolase/transferase family.</text>
</comment>
<dbReference type="GO" id="GO:0016787">
    <property type="term" value="F:hydrolase activity"/>
    <property type="evidence" value="ECO:0007669"/>
    <property type="project" value="UniProtKB-KW"/>
</dbReference>
<protein>
    <submittedName>
        <fullName evidence="5">Acetyl-CoA hydrolase</fullName>
    </submittedName>
</protein>
<feature type="domain" description="Acetyl-CoA hydrolase/transferase C-terminal" evidence="4">
    <location>
        <begin position="257"/>
        <end position="404"/>
    </location>
</feature>
<dbReference type="Gene3D" id="3.40.1080.20">
    <property type="entry name" value="Acetyl-CoA hydrolase/transferase C-terminal domain"/>
    <property type="match status" value="1"/>
</dbReference>
<dbReference type="InterPro" id="IPR046433">
    <property type="entry name" value="ActCoA_hydro"/>
</dbReference>
<feature type="domain" description="Acetyl-CoA hydrolase/transferase N-terminal" evidence="3">
    <location>
        <begin position="75"/>
        <end position="149"/>
    </location>
</feature>
<evidence type="ECO:0000256" key="1">
    <source>
        <dbReference type="ARBA" id="ARBA00009632"/>
    </source>
</evidence>
<dbReference type="SUPFAM" id="SSF100950">
    <property type="entry name" value="NagB/RpiA/CoA transferase-like"/>
    <property type="match status" value="2"/>
</dbReference>
<organism evidence="5 6">
    <name type="scientific">Mycobacterium cookii</name>
    <dbReference type="NCBI Taxonomy" id="1775"/>
    <lineage>
        <taxon>Bacteria</taxon>
        <taxon>Bacillati</taxon>
        <taxon>Actinomycetota</taxon>
        <taxon>Actinomycetes</taxon>
        <taxon>Mycobacteriales</taxon>
        <taxon>Mycobacteriaceae</taxon>
        <taxon>Mycobacterium</taxon>
    </lineage>
</organism>
<name>A0A7I7KTV7_9MYCO</name>
<evidence type="ECO:0000313" key="5">
    <source>
        <dbReference type="EMBL" id="BBX44782.1"/>
    </source>
</evidence>
<keyword evidence="5" id="KW-0378">Hydrolase</keyword>